<dbReference type="InterPro" id="IPR012373">
    <property type="entry name" value="Ferrdict_sens_TM"/>
</dbReference>
<name>A0ABR9BYM7_9PSED</name>
<dbReference type="InterPro" id="IPR006860">
    <property type="entry name" value="FecR"/>
</dbReference>
<evidence type="ECO:0000259" key="2">
    <source>
        <dbReference type="Pfam" id="PF16220"/>
    </source>
</evidence>
<dbReference type="Proteomes" id="UP000620025">
    <property type="component" value="Unassembled WGS sequence"/>
</dbReference>
<feature type="domain" description="FecR N-terminal" evidence="2">
    <location>
        <begin position="3"/>
        <end position="43"/>
    </location>
</feature>
<organism evidence="3 4">
    <name type="scientific">Pseudomonas coleopterorum</name>
    <dbReference type="NCBI Taxonomy" id="1605838"/>
    <lineage>
        <taxon>Bacteria</taxon>
        <taxon>Pseudomonadati</taxon>
        <taxon>Pseudomonadota</taxon>
        <taxon>Gammaproteobacteria</taxon>
        <taxon>Pseudomonadales</taxon>
        <taxon>Pseudomonadaceae</taxon>
        <taxon>Pseudomonas</taxon>
    </lineage>
</organism>
<evidence type="ECO:0000259" key="1">
    <source>
        <dbReference type="Pfam" id="PF04773"/>
    </source>
</evidence>
<comment type="caution">
    <text evidence="3">The sequence shown here is derived from an EMBL/GenBank/DDBJ whole genome shotgun (WGS) entry which is preliminary data.</text>
</comment>
<dbReference type="InterPro" id="IPR032623">
    <property type="entry name" value="FecR_N"/>
</dbReference>
<sequence>MRDQALAWFTLSQSGDISETDLQQLQRWRQSDSEHERAWQRMTGLTDVIKNRAQALESPVARRALQQTRYVSGDRRQALKILIGAGLLGAVGWQTKDGHWLQSALADLSTATGERRRHRLADGTQLWLNTDSAVDIRFDAHERRILVRYGEVDILTGSDSARRPLLVQTRDALLRPLGTRFTVRCDEAGSGTLLSVSSGRVAASMPGNLAEQIVEAGYQARIARGSISHPQPINAASLAWIDGFIVAERMRLGDFVAQLARYRSGVLRCDPQVADLLLTGSYPLDDSERILSLLEDSLPVSIVRRTRYWVTVAARGSA</sequence>
<reference evidence="3 4" key="1">
    <citation type="journal article" date="2020" name="FEMS Microbiol. Ecol.">
        <title>Temporal dynamics of bacterial communities during seed development and maturation.</title>
        <authorList>
            <person name="Chesneau G."/>
            <person name="Torres-Cortes G."/>
            <person name="Briand M."/>
            <person name="Darrasse A."/>
            <person name="Preveaux A."/>
            <person name="Marais C."/>
            <person name="Jacques M.A."/>
            <person name="Shade A."/>
            <person name="Barret M."/>
        </authorList>
    </citation>
    <scope>NUCLEOTIDE SEQUENCE [LARGE SCALE GENOMIC DNA]</scope>
    <source>
        <strain evidence="3 4">CFBP13599</strain>
    </source>
</reference>
<evidence type="ECO:0000313" key="3">
    <source>
        <dbReference type="EMBL" id="MBD8770149.1"/>
    </source>
</evidence>
<dbReference type="PIRSF" id="PIRSF018266">
    <property type="entry name" value="FecR"/>
    <property type="match status" value="1"/>
</dbReference>
<proteinExistence type="predicted"/>
<dbReference type="Pfam" id="PF04773">
    <property type="entry name" value="FecR"/>
    <property type="match status" value="1"/>
</dbReference>
<protein>
    <submittedName>
        <fullName evidence="3">FecR domain-containing protein</fullName>
    </submittedName>
</protein>
<evidence type="ECO:0000313" key="4">
    <source>
        <dbReference type="Proteomes" id="UP000620025"/>
    </source>
</evidence>
<dbReference type="Pfam" id="PF16220">
    <property type="entry name" value="DUF4880"/>
    <property type="match status" value="1"/>
</dbReference>
<keyword evidence="4" id="KW-1185">Reference proteome</keyword>
<dbReference type="PANTHER" id="PTHR30273">
    <property type="entry name" value="PERIPLASMIC SIGNAL SENSOR AND SIGMA FACTOR ACTIVATOR FECR-RELATED"/>
    <property type="match status" value="1"/>
</dbReference>
<feature type="domain" description="FecR protein" evidence="1">
    <location>
        <begin position="107"/>
        <end position="201"/>
    </location>
</feature>
<dbReference type="PANTHER" id="PTHR30273:SF2">
    <property type="entry name" value="PROTEIN FECR"/>
    <property type="match status" value="1"/>
</dbReference>
<dbReference type="EMBL" id="JACYWZ010000004">
    <property type="protein sequence ID" value="MBD8770149.1"/>
    <property type="molecule type" value="Genomic_DNA"/>
</dbReference>
<gene>
    <name evidence="3" type="ORF">IFT38_11440</name>
</gene>
<accession>A0ABR9BYM7</accession>
<dbReference type="Gene3D" id="2.60.120.1440">
    <property type="match status" value="1"/>
</dbReference>